<dbReference type="eggNOG" id="KOG2944">
    <property type="taxonomic scope" value="Eukaryota"/>
</dbReference>
<feature type="binding site" evidence="8">
    <location>
        <position position="324"/>
    </location>
    <ligand>
        <name>Zn(2+)</name>
        <dbReference type="ChEBI" id="CHEBI:29105"/>
        <note>ligand shared between dimeric partners</note>
    </ligand>
</feature>
<dbReference type="PANTHER" id="PTHR10374:SF30">
    <property type="entry name" value="LACTOYLGLUTATHIONE LYASE"/>
    <property type="match status" value="1"/>
</dbReference>
<keyword evidence="5 8" id="KW-0862">Zinc</keyword>
<dbReference type="KEGG" id="cot:CORT_0B06990"/>
<comment type="catalytic activity">
    <reaction evidence="9">
        <text>(R)-S-lactoylglutathione = methylglyoxal + glutathione</text>
        <dbReference type="Rhea" id="RHEA:19069"/>
        <dbReference type="ChEBI" id="CHEBI:17158"/>
        <dbReference type="ChEBI" id="CHEBI:57474"/>
        <dbReference type="ChEBI" id="CHEBI:57925"/>
        <dbReference type="EC" id="4.4.1.5"/>
    </reaction>
</comment>
<evidence type="ECO:0000256" key="8">
    <source>
        <dbReference type="PIRSR" id="PIRSR604361-3"/>
    </source>
</evidence>
<feature type="binding site" evidence="8">
    <location>
        <position position="374"/>
    </location>
    <ligand>
        <name>Zn(2+)</name>
        <dbReference type="ChEBI" id="CHEBI:29105"/>
        <note>ligand shared between dimeric partners</note>
    </ligand>
</feature>
<gene>
    <name evidence="11" type="ORF">CORT_0B06990</name>
</gene>
<evidence type="ECO:0000259" key="10">
    <source>
        <dbReference type="PROSITE" id="PS51819"/>
    </source>
</evidence>
<feature type="active site" description="Proton donor/acceptor" evidence="7">
    <location>
        <position position="374"/>
    </location>
</feature>
<sequence length="388" mass="44301">MLSTIRQGWKCSGYPIKGSSARYINNTFIHTFIRQSKICKISSSSSSSLQISIANYYSSSTSIVINKMASINNSFLMNHTCLRIKDPKSVDWWQEKLGMKLIATIPFDTFTLYMLNYETEKNKHLNWAAREGVLELCYNHGGTAEINNGNGDKDKGFGHVCISVDNIEAAQEQFLANGIRFKKKLSDGRQHNIAFLLSDPEDYWVEVIENGIDKKEGKTDIASYRLNHTMVRVKDPEVSLKFYRSLGFKLFSKKDFPEAKFSLYFLGYNHDSNFKEGTMPWEEQSKRESILELTHNWGTETDSDFKGYHNGNSTENGEVQGYGHICISCDDPATFCKELEQAYGDKLDWSVKFNQGKAVKGIAFIRDPDTYSIEILSHNLFEERMGKL</sequence>
<dbReference type="EC" id="4.4.1.5" evidence="3 9"/>
<dbReference type="CDD" id="cd07233">
    <property type="entry name" value="GlxI_Zn"/>
    <property type="match status" value="2"/>
</dbReference>
<dbReference type="NCBIfam" id="TIGR00068">
    <property type="entry name" value="glyox_I"/>
    <property type="match status" value="1"/>
</dbReference>
<organism evidence="11 12">
    <name type="scientific">Candida orthopsilosis (strain 90-125)</name>
    <name type="common">Yeast</name>
    <dbReference type="NCBI Taxonomy" id="1136231"/>
    <lineage>
        <taxon>Eukaryota</taxon>
        <taxon>Fungi</taxon>
        <taxon>Dikarya</taxon>
        <taxon>Ascomycota</taxon>
        <taxon>Saccharomycotina</taxon>
        <taxon>Pichiomycetes</taxon>
        <taxon>Debaryomycetaceae</taxon>
        <taxon>Candida/Lodderomyces clade</taxon>
        <taxon>Candida</taxon>
    </lineage>
</organism>
<dbReference type="PROSITE" id="PS00935">
    <property type="entry name" value="GLYOXALASE_I_2"/>
    <property type="match status" value="1"/>
</dbReference>
<evidence type="ECO:0000256" key="4">
    <source>
        <dbReference type="ARBA" id="ARBA00022723"/>
    </source>
</evidence>
<dbReference type="InterPro" id="IPR004361">
    <property type="entry name" value="Glyoxalase_1"/>
</dbReference>
<dbReference type="InterPro" id="IPR029068">
    <property type="entry name" value="Glyas_Bleomycin-R_OHBP_Dase"/>
</dbReference>
<dbReference type="PROSITE" id="PS51819">
    <property type="entry name" value="VOC"/>
    <property type="match status" value="2"/>
</dbReference>
<evidence type="ECO:0000256" key="9">
    <source>
        <dbReference type="RuleBase" id="RU361179"/>
    </source>
</evidence>
<dbReference type="GeneID" id="14538423"/>
<evidence type="ECO:0000256" key="3">
    <source>
        <dbReference type="ARBA" id="ARBA00012081"/>
    </source>
</evidence>
<name>H8X1K1_CANO9</name>
<dbReference type="InterPro" id="IPR004360">
    <property type="entry name" value="Glyas_Fos-R_dOase_dom"/>
</dbReference>
<dbReference type="AlphaFoldDB" id="H8X1K1"/>
<dbReference type="GO" id="GO:0004462">
    <property type="term" value="F:lactoylglutathione lyase activity"/>
    <property type="evidence" value="ECO:0007669"/>
    <property type="project" value="UniProtKB-UniRule"/>
</dbReference>
<comment type="pathway">
    <text evidence="1 9">Secondary metabolite metabolism; methylglyoxal degradation; (R)-lactate from methylglyoxal: step 1/2.</text>
</comment>
<dbReference type="UniPathway" id="UPA00619">
    <property type="reaction ID" value="UER00675"/>
</dbReference>
<feature type="domain" description="VOC" evidence="10">
    <location>
        <begin position="225"/>
        <end position="378"/>
    </location>
</feature>
<dbReference type="InterPro" id="IPR037523">
    <property type="entry name" value="VOC_core"/>
</dbReference>
<evidence type="ECO:0000256" key="5">
    <source>
        <dbReference type="ARBA" id="ARBA00022833"/>
    </source>
</evidence>
<dbReference type="PROSITE" id="PS00934">
    <property type="entry name" value="GLYOXALASE_I_1"/>
    <property type="match status" value="1"/>
</dbReference>
<evidence type="ECO:0000313" key="12">
    <source>
        <dbReference type="Proteomes" id="UP000005018"/>
    </source>
</evidence>
<evidence type="ECO:0000256" key="2">
    <source>
        <dbReference type="ARBA" id="ARBA00010363"/>
    </source>
</evidence>
<dbReference type="OrthoDB" id="16820at2759"/>
<dbReference type="Proteomes" id="UP000005018">
    <property type="component" value="Chromosome 2"/>
</dbReference>
<dbReference type="SUPFAM" id="SSF54593">
    <property type="entry name" value="Glyoxalase/Bleomycin resistance protein/Dihydroxybiphenyl dioxygenase"/>
    <property type="match status" value="2"/>
</dbReference>
<dbReference type="HOGENOM" id="CLU_046006_0_0_1"/>
<evidence type="ECO:0000256" key="7">
    <source>
        <dbReference type="PIRSR" id="PIRSR604361-1"/>
    </source>
</evidence>
<comment type="function">
    <text evidence="9">Catalyzes the conversion of hemimercaptal, formed from methylglyoxal and glutathione, to S-lactoylglutathione.</text>
</comment>
<protein>
    <recommendedName>
        <fullName evidence="3 9">Lactoylglutathione lyase</fullName>
        <ecNumber evidence="3 9">4.4.1.5</ecNumber>
    </recommendedName>
    <alternativeName>
        <fullName evidence="9">Glyoxalase I</fullName>
    </alternativeName>
</protein>
<evidence type="ECO:0000313" key="11">
    <source>
        <dbReference type="EMBL" id="CCG22406.1"/>
    </source>
</evidence>
<dbReference type="Pfam" id="PF00903">
    <property type="entry name" value="Glyoxalase"/>
    <property type="match status" value="2"/>
</dbReference>
<keyword evidence="12" id="KW-1185">Reference proteome</keyword>
<accession>H8X1K1</accession>
<comment type="similarity">
    <text evidence="2 9">Belongs to the glyoxalase I family.</text>
</comment>
<dbReference type="InterPro" id="IPR018146">
    <property type="entry name" value="Glyoxalase_1_CS"/>
</dbReference>
<feature type="binding site" evidence="8">
    <location>
        <position position="292"/>
    </location>
    <ligand>
        <name>Zn(2+)</name>
        <dbReference type="ChEBI" id="CHEBI:29105"/>
        <note>ligand shared between dimeric partners</note>
    </ligand>
</feature>
<dbReference type="PANTHER" id="PTHR10374">
    <property type="entry name" value="LACTOYLGLUTATHIONE LYASE GLYOXALASE I"/>
    <property type="match status" value="1"/>
</dbReference>
<keyword evidence="4 8" id="KW-0479">Metal-binding</keyword>
<dbReference type="Gene3D" id="3.10.180.10">
    <property type="entry name" value="2,3-Dihydroxybiphenyl 1,2-Dioxygenase, domain 1"/>
    <property type="match status" value="2"/>
</dbReference>
<keyword evidence="6 9" id="KW-0456">Lyase</keyword>
<dbReference type="RefSeq" id="XP_003867843.1">
    <property type="nucleotide sequence ID" value="XM_003867795.1"/>
</dbReference>
<dbReference type="GO" id="GO:0046872">
    <property type="term" value="F:metal ion binding"/>
    <property type="evidence" value="ECO:0007669"/>
    <property type="project" value="UniProtKB-UniRule"/>
</dbReference>
<proteinExistence type="inferred from homology"/>
<evidence type="ECO:0000256" key="6">
    <source>
        <dbReference type="ARBA" id="ARBA00023239"/>
    </source>
</evidence>
<comment type="cofactor">
    <cofactor evidence="8">
        <name>Zn(2+)</name>
        <dbReference type="ChEBI" id="CHEBI:29105"/>
    </cofactor>
    <text evidence="8">Binds 1 zinc ion per subunit. In the homodimer, two zinc ions are bound between subunits.</text>
</comment>
<reference evidence="11 12" key="1">
    <citation type="journal article" date="2012" name="PLoS ONE">
        <title>Sequence and analysis of the genome of the pathogenic yeast Candida orthopsilosis.</title>
        <authorList>
            <person name="Riccombeni A."/>
            <person name="Vidanes G."/>
            <person name="Proux-Wera E."/>
            <person name="Wolfe K.H."/>
            <person name="Butler G."/>
        </authorList>
    </citation>
    <scope>NUCLEOTIDE SEQUENCE [LARGE SCALE GENOMIC DNA]</scope>
    <source>
        <strain evidence="11 12">Co 90-125</strain>
    </source>
</reference>
<dbReference type="EMBL" id="HE681720">
    <property type="protein sequence ID" value="CCG22406.1"/>
    <property type="molecule type" value="Genomic_DNA"/>
</dbReference>
<feature type="domain" description="VOC" evidence="10">
    <location>
        <begin position="74"/>
        <end position="210"/>
    </location>
</feature>
<evidence type="ECO:0000256" key="1">
    <source>
        <dbReference type="ARBA" id="ARBA00005008"/>
    </source>
</evidence>